<dbReference type="Proteomes" id="UP001152523">
    <property type="component" value="Unassembled WGS sequence"/>
</dbReference>
<name>A0AAV0DP06_9ASTE</name>
<accession>A0AAV0DP06</accession>
<sequence length="36" mass="4270">MRHALFYIKGENQPEIIIVFYGTHNKVDAYESPKFL</sequence>
<comment type="caution">
    <text evidence="1">The sequence shown here is derived from an EMBL/GenBank/DDBJ whole genome shotgun (WGS) entry which is preliminary data.</text>
</comment>
<gene>
    <name evidence="1" type="ORF">CEPIT_LOCUS17217</name>
</gene>
<reference evidence="1" key="1">
    <citation type="submission" date="2022-07" db="EMBL/GenBank/DDBJ databases">
        <authorList>
            <person name="Macas J."/>
            <person name="Novak P."/>
            <person name="Neumann P."/>
        </authorList>
    </citation>
    <scope>NUCLEOTIDE SEQUENCE</scope>
</reference>
<proteinExistence type="predicted"/>
<organism evidence="1 2">
    <name type="scientific">Cuscuta epithymum</name>
    <dbReference type="NCBI Taxonomy" id="186058"/>
    <lineage>
        <taxon>Eukaryota</taxon>
        <taxon>Viridiplantae</taxon>
        <taxon>Streptophyta</taxon>
        <taxon>Embryophyta</taxon>
        <taxon>Tracheophyta</taxon>
        <taxon>Spermatophyta</taxon>
        <taxon>Magnoliopsida</taxon>
        <taxon>eudicotyledons</taxon>
        <taxon>Gunneridae</taxon>
        <taxon>Pentapetalae</taxon>
        <taxon>asterids</taxon>
        <taxon>lamiids</taxon>
        <taxon>Solanales</taxon>
        <taxon>Convolvulaceae</taxon>
        <taxon>Cuscuteae</taxon>
        <taxon>Cuscuta</taxon>
        <taxon>Cuscuta subgen. Cuscuta</taxon>
    </lineage>
</organism>
<dbReference type="AlphaFoldDB" id="A0AAV0DP06"/>
<keyword evidence="2" id="KW-1185">Reference proteome</keyword>
<protein>
    <submittedName>
        <fullName evidence="1">Uncharacterized protein</fullName>
    </submittedName>
</protein>
<evidence type="ECO:0000313" key="2">
    <source>
        <dbReference type="Proteomes" id="UP001152523"/>
    </source>
</evidence>
<evidence type="ECO:0000313" key="1">
    <source>
        <dbReference type="EMBL" id="CAH9105444.1"/>
    </source>
</evidence>
<dbReference type="EMBL" id="CAMAPF010000131">
    <property type="protein sequence ID" value="CAH9105444.1"/>
    <property type="molecule type" value="Genomic_DNA"/>
</dbReference>